<feature type="region of interest" description="Disordered" evidence="1">
    <location>
        <begin position="1"/>
        <end position="40"/>
    </location>
</feature>
<evidence type="ECO:0000256" key="2">
    <source>
        <dbReference type="SAM" id="Phobius"/>
    </source>
</evidence>
<sequence>MRNYLPFISPAQSEQDGQLPCTESPMENSPDDRALPVSASYRDRRASQLGLEPSSCPIHLITPKLADEEYDEDEVDGDTTRNRKMEDSELADADISVNPGDESASQLSLVGKTVDLVIHNAISLFKATMLHDQHYPLDSESFSFEAQAISMSSPGSPADPEPLSPLSSPCSSLQESLTAAALPTSSLLEQHNAYINQVIPDPAYVKPEPEIDPGGSLKASCNGYSRSQSPICAMDSYLPEDQADMTELPPIHVLITCKLTEVILRMETSPSRSFFSMHIYYYFFFAYVFHLHLA</sequence>
<feature type="region of interest" description="Disordered" evidence="1">
    <location>
        <begin position="148"/>
        <end position="169"/>
    </location>
</feature>
<keyword evidence="2" id="KW-0472">Membrane</keyword>
<accession>A0A3S5ARF7</accession>
<proteinExistence type="predicted"/>
<keyword evidence="2" id="KW-0812">Transmembrane</keyword>
<feature type="region of interest" description="Disordered" evidence="1">
    <location>
        <begin position="63"/>
        <end position="103"/>
    </location>
</feature>
<feature type="compositionally biased region" description="Acidic residues" evidence="1">
    <location>
        <begin position="68"/>
        <end position="77"/>
    </location>
</feature>
<evidence type="ECO:0000256" key="1">
    <source>
        <dbReference type="SAM" id="MobiDB-lite"/>
    </source>
</evidence>
<keyword evidence="4" id="KW-1185">Reference proteome</keyword>
<name>A0A3S5ARF7_9PLAT</name>
<organism evidence="3 4">
    <name type="scientific">Protopolystoma xenopodis</name>
    <dbReference type="NCBI Taxonomy" id="117903"/>
    <lineage>
        <taxon>Eukaryota</taxon>
        <taxon>Metazoa</taxon>
        <taxon>Spiralia</taxon>
        <taxon>Lophotrochozoa</taxon>
        <taxon>Platyhelminthes</taxon>
        <taxon>Monogenea</taxon>
        <taxon>Polyopisthocotylea</taxon>
        <taxon>Polystomatidea</taxon>
        <taxon>Polystomatidae</taxon>
        <taxon>Protopolystoma</taxon>
    </lineage>
</organism>
<feature type="transmembrane region" description="Helical" evidence="2">
    <location>
        <begin position="274"/>
        <end position="293"/>
    </location>
</feature>
<comment type="caution">
    <text evidence="3">The sequence shown here is derived from an EMBL/GenBank/DDBJ whole genome shotgun (WGS) entry which is preliminary data.</text>
</comment>
<evidence type="ECO:0000313" key="3">
    <source>
        <dbReference type="EMBL" id="VEL26547.1"/>
    </source>
</evidence>
<dbReference type="AlphaFoldDB" id="A0A3S5ARF7"/>
<evidence type="ECO:0000313" key="4">
    <source>
        <dbReference type="Proteomes" id="UP000784294"/>
    </source>
</evidence>
<protein>
    <submittedName>
        <fullName evidence="3">Uncharacterized protein</fullName>
    </submittedName>
</protein>
<keyword evidence="2" id="KW-1133">Transmembrane helix</keyword>
<feature type="compositionally biased region" description="Basic and acidic residues" evidence="1">
    <location>
        <begin position="78"/>
        <end position="87"/>
    </location>
</feature>
<dbReference type="Proteomes" id="UP000784294">
    <property type="component" value="Unassembled WGS sequence"/>
</dbReference>
<gene>
    <name evidence="3" type="ORF">PXEA_LOCUS19987</name>
</gene>
<dbReference type="EMBL" id="CAAALY010081002">
    <property type="protein sequence ID" value="VEL26547.1"/>
    <property type="molecule type" value="Genomic_DNA"/>
</dbReference>
<reference evidence="3" key="1">
    <citation type="submission" date="2018-11" db="EMBL/GenBank/DDBJ databases">
        <authorList>
            <consortium name="Pathogen Informatics"/>
        </authorList>
    </citation>
    <scope>NUCLEOTIDE SEQUENCE</scope>
</reference>